<proteinExistence type="predicted"/>
<comment type="caution">
    <text evidence="2">The sequence shown here is derived from an EMBL/GenBank/DDBJ whole genome shotgun (WGS) entry which is preliminary data.</text>
</comment>
<gene>
    <name evidence="2" type="ORF">O181_006198</name>
</gene>
<sequence length="189" mass="20661">MANWTIFGVYGFWAKQPFTGHILHQLAFLANSPPHQPPEQYPFSGPEGPAELPGASFALQPPPGSLDPPLSLWGFGPFRPPMASTAHSLYTMDHQTLRPLFGLFSNEATPNPKGQAGPKPLVDPPEPILAPKMAIRTPGPKLAIFNPWPLATTRGHQLKLSKLSPPLRGKTLLHQCTPYQGFRNSAYMV</sequence>
<keyword evidence="3" id="KW-1185">Reference proteome</keyword>
<organism evidence="2 3">
    <name type="scientific">Austropuccinia psidii MF-1</name>
    <dbReference type="NCBI Taxonomy" id="1389203"/>
    <lineage>
        <taxon>Eukaryota</taxon>
        <taxon>Fungi</taxon>
        <taxon>Dikarya</taxon>
        <taxon>Basidiomycota</taxon>
        <taxon>Pucciniomycotina</taxon>
        <taxon>Pucciniomycetes</taxon>
        <taxon>Pucciniales</taxon>
        <taxon>Sphaerophragmiaceae</taxon>
        <taxon>Austropuccinia</taxon>
    </lineage>
</organism>
<accession>A0A9Q3BK05</accession>
<dbReference type="Proteomes" id="UP000765509">
    <property type="component" value="Unassembled WGS sequence"/>
</dbReference>
<reference evidence="2" key="1">
    <citation type="submission" date="2021-03" db="EMBL/GenBank/DDBJ databases">
        <title>Draft genome sequence of rust myrtle Austropuccinia psidii MF-1, a brazilian biotype.</title>
        <authorList>
            <person name="Quecine M.C."/>
            <person name="Pachon D.M.R."/>
            <person name="Bonatelli M.L."/>
            <person name="Correr F.H."/>
            <person name="Franceschini L.M."/>
            <person name="Leite T.F."/>
            <person name="Margarido G.R.A."/>
            <person name="Almeida C.A."/>
            <person name="Ferrarezi J.A."/>
            <person name="Labate C.A."/>
        </authorList>
    </citation>
    <scope>NUCLEOTIDE SEQUENCE</scope>
    <source>
        <strain evidence="2">MF-1</strain>
    </source>
</reference>
<evidence type="ECO:0000313" key="3">
    <source>
        <dbReference type="Proteomes" id="UP000765509"/>
    </source>
</evidence>
<dbReference type="EMBL" id="AVOT02001313">
    <property type="protein sequence ID" value="MBW0466483.1"/>
    <property type="molecule type" value="Genomic_DNA"/>
</dbReference>
<protein>
    <submittedName>
        <fullName evidence="2">Uncharacterized protein</fullName>
    </submittedName>
</protein>
<feature type="region of interest" description="Disordered" evidence="1">
    <location>
        <begin position="34"/>
        <end position="61"/>
    </location>
</feature>
<name>A0A9Q3BK05_9BASI</name>
<evidence type="ECO:0000313" key="2">
    <source>
        <dbReference type="EMBL" id="MBW0466483.1"/>
    </source>
</evidence>
<dbReference type="AlphaFoldDB" id="A0A9Q3BK05"/>
<evidence type="ECO:0000256" key="1">
    <source>
        <dbReference type="SAM" id="MobiDB-lite"/>
    </source>
</evidence>